<dbReference type="PANTHER" id="PTHR33112:SF8">
    <property type="entry name" value="HETEROKARYON INCOMPATIBILITY DOMAIN-CONTAINING PROTEIN"/>
    <property type="match status" value="1"/>
</dbReference>
<sequence length="730" mass="82246">MPPCRSCEDFDLRSLLFHSAGQDAQSTGLTGRLYSDTNDYRPPIPFFHKLHDSIIGLKRSAEGGCEICELLWITWIKTVTKPDITEDWLDKTFLGEVYLGCSGWIASRQGSPYITLAQKTTNGTARILASFEPFADRDELPSDGLDLLGRSIYEDPASKGCLAVAAEWLDSCLSDHEKCGMQADTEKPLPTRVIDVGDDNTPPKLITTGGKLGIWIALSYCWGGDSVFIHNDSTVADLKAGIPLEKYPRTLRDAITITRALGLKYIWIDALCIKQDSREDWAAEAAKMREVYSGAIVTVSAANSPSTQSGIFSPRKLGLSKVGFDWKSEEKSGKVYLRSGSELWDHSLQTSALQTRGWTLQEGLLAPRTLSFGQQQMMWECPEHQADEGGRITQPTQEYRSKGFIQQMLRVGRQEVAKPEPTLLERLHIRTPKAEEWWKSLAIESPYDRWWEIVEQYMTRFLTKDFDVLPALSGLARAFEPVLKDGYLAGHWRKDFIPSLMWSRTPRYPADNSSRFVPTIPSEYLAPSWSWASIIGNLSAMSTTWKTRDALATSALKVTEIIDVHTVTKGDDPFGQVVSGELKMRGRFFPIKVLPPVWSLDNQFPEEPSDLPNLSSFERKVYNEARLVDTDIYERYQNHKSHPDQSYGAFEIIRWKADPGSGLPGSDFLMLESTGKENEYRRIGTVRVRKNPQPDQEAVGPDTYEGLILENKAYEEVENSKVKKKTITIV</sequence>
<organism evidence="2 3">
    <name type="scientific">Cadophora malorum</name>
    <dbReference type="NCBI Taxonomy" id="108018"/>
    <lineage>
        <taxon>Eukaryota</taxon>
        <taxon>Fungi</taxon>
        <taxon>Dikarya</taxon>
        <taxon>Ascomycota</taxon>
        <taxon>Pezizomycotina</taxon>
        <taxon>Leotiomycetes</taxon>
        <taxon>Helotiales</taxon>
        <taxon>Ploettnerulaceae</taxon>
        <taxon>Cadophora</taxon>
    </lineage>
</organism>
<evidence type="ECO:0000259" key="1">
    <source>
        <dbReference type="Pfam" id="PF06985"/>
    </source>
</evidence>
<dbReference type="AlphaFoldDB" id="A0A8H8BRW0"/>
<proteinExistence type="predicted"/>
<comment type="caution">
    <text evidence="2">The sequence shown here is derived from an EMBL/GenBank/DDBJ whole genome shotgun (WGS) entry which is preliminary data.</text>
</comment>
<gene>
    <name evidence="2" type="ORF">IFR04_004552</name>
</gene>
<dbReference type="Pfam" id="PF06985">
    <property type="entry name" value="HET"/>
    <property type="match status" value="1"/>
</dbReference>
<accession>A0A8H8BRW0</accession>
<evidence type="ECO:0000313" key="2">
    <source>
        <dbReference type="EMBL" id="KAG4422286.1"/>
    </source>
</evidence>
<dbReference type="EMBL" id="JAFJYH010000051">
    <property type="protein sequence ID" value="KAG4422286.1"/>
    <property type="molecule type" value="Genomic_DNA"/>
</dbReference>
<feature type="domain" description="Heterokaryon incompatibility" evidence="1">
    <location>
        <begin position="215"/>
        <end position="362"/>
    </location>
</feature>
<dbReference type="Proteomes" id="UP000664132">
    <property type="component" value="Unassembled WGS sequence"/>
</dbReference>
<evidence type="ECO:0000313" key="3">
    <source>
        <dbReference type="Proteomes" id="UP000664132"/>
    </source>
</evidence>
<name>A0A8H8BRW0_9HELO</name>
<keyword evidence="3" id="KW-1185">Reference proteome</keyword>
<reference evidence="2" key="1">
    <citation type="submission" date="2021-02" db="EMBL/GenBank/DDBJ databases">
        <title>Genome sequence Cadophora malorum strain M34.</title>
        <authorList>
            <person name="Stefanovic E."/>
            <person name="Vu D."/>
            <person name="Scully C."/>
            <person name="Dijksterhuis J."/>
            <person name="Roader J."/>
            <person name="Houbraken J."/>
        </authorList>
    </citation>
    <scope>NUCLEOTIDE SEQUENCE</scope>
    <source>
        <strain evidence="2">M34</strain>
    </source>
</reference>
<dbReference type="OrthoDB" id="5347061at2759"/>
<protein>
    <recommendedName>
        <fullName evidence="1">Heterokaryon incompatibility domain-containing protein</fullName>
    </recommendedName>
</protein>
<dbReference type="PANTHER" id="PTHR33112">
    <property type="entry name" value="DOMAIN PROTEIN, PUTATIVE-RELATED"/>
    <property type="match status" value="1"/>
</dbReference>
<dbReference type="InterPro" id="IPR010730">
    <property type="entry name" value="HET"/>
</dbReference>